<accession>A0ABX7FKA7</accession>
<dbReference type="EMBL" id="CP069127">
    <property type="protein sequence ID" value="QRG66074.1"/>
    <property type="molecule type" value="Genomic_DNA"/>
</dbReference>
<sequence length="81" mass="9140">MPLIWLVAVCMLAGCSANPTKDRSFIQSDRHYYYQQNIVHPQGMEPNVTPYGPPVNASTSGEYDRWIRPDSVSQYPGLVPK</sequence>
<name>A0ABX7FKA7_BRECH</name>
<evidence type="ECO:0000313" key="1">
    <source>
        <dbReference type="EMBL" id="QRG66074.1"/>
    </source>
</evidence>
<dbReference type="RefSeq" id="WP_203353141.1">
    <property type="nucleotide sequence ID" value="NZ_CP069127.1"/>
</dbReference>
<evidence type="ECO:0008006" key="3">
    <source>
        <dbReference type="Google" id="ProtNLM"/>
    </source>
</evidence>
<reference evidence="1 2" key="1">
    <citation type="submission" date="2021-01" db="EMBL/GenBank/DDBJ databases">
        <title>Identification of strong promoters based on the transcriptome of Brevibacillus choshinensis.</title>
        <authorList>
            <person name="Yao D."/>
            <person name="Zhang K."/>
            <person name="Wu J."/>
        </authorList>
    </citation>
    <scope>NUCLEOTIDE SEQUENCE [LARGE SCALE GENOMIC DNA]</scope>
    <source>
        <strain evidence="1 2">HPD31-SP3</strain>
    </source>
</reference>
<organism evidence="1 2">
    <name type="scientific">Brevibacillus choshinensis</name>
    <dbReference type="NCBI Taxonomy" id="54911"/>
    <lineage>
        <taxon>Bacteria</taxon>
        <taxon>Bacillati</taxon>
        <taxon>Bacillota</taxon>
        <taxon>Bacilli</taxon>
        <taxon>Bacillales</taxon>
        <taxon>Paenibacillaceae</taxon>
        <taxon>Brevibacillus</taxon>
    </lineage>
</organism>
<gene>
    <name evidence="1" type="ORF">JNE38_21210</name>
</gene>
<proteinExistence type="predicted"/>
<protein>
    <recommendedName>
        <fullName evidence="3">Lipoprotein</fullName>
    </recommendedName>
</protein>
<dbReference type="Proteomes" id="UP000596248">
    <property type="component" value="Chromosome"/>
</dbReference>
<evidence type="ECO:0000313" key="2">
    <source>
        <dbReference type="Proteomes" id="UP000596248"/>
    </source>
</evidence>
<keyword evidence="2" id="KW-1185">Reference proteome</keyword>